<accession>A0A142F1M1</accession>
<protein>
    <submittedName>
        <fullName evidence="2">Uncharacterized protein</fullName>
    </submittedName>
</protein>
<dbReference type="KEGG" id="vg:40070722"/>
<sequence length="70" mass="7787">MKIRTVKAVVNGNKVGSVIDLPQKEAEYLIRKGVAEKVEVEKGTSAPKKTSTRKRTSVKETKTDENKTKE</sequence>
<evidence type="ECO:0000313" key="3">
    <source>
        <dbReference type="Proteomes" id="UP000224134"/>
    </source>
</evidence>
<dbReference type="RefSeq" id="YP_009595164.1">
    <property type="nucleotide sequence ID" value="NC_041879.1"/>
</dbReference>
<dbReference type="Proteomes" id="UP000224134">
    <property type="component" value="Segment"/>
</dbReference>
<feature type="compositionally biased region" description="Basic and acidic residues" evidence="1">
    <location>
        <begin position="57"/>
        <end position="70"/>
    </location>
</feature>
<feature type="region of interest" description="Disordered" evidence="1">
    <location>
        <begin position="37"/>
        <end position="70"/>
    </location>
</feature>
<dbReference type="EMBL" id="KU665491">
    <property type="protein sequence ID" value="AMQ66678.1"/>
    <property type="molecule type" value="Genomic_DNA"/>
</dbReference>
<dbReference type="GeneID" id="40070722"/>
<name>A0A142F1M1_9CAUD</name>
<evidence type="ECO:0000313" key="2">
    <source>
        <dbReference type="EMBL" id="AMQ66678.1"/>
    </source>
</evidence>
<evidence type="ECO:0000256" key="1">
    <source>
        <dbReference type="SAM" id="MobiDB-lite"/>
    </source>
</evidence>
<keyword evidence="3" id="KW-1185">Reference proteome</keyword>
<proteinExistence type="predicted"/>
<reference evidence="2 3" key="1">
    <citation type="submission" date="2016-02" db="EMBL/GenBank/DDBJ databases">
        <title>Isolation and characterization of bacteriophages from East Africa Rift Valley soda lakes.</title>
        <authorList>
            <person name="van Zyl L.J."/>
            <person name="Nemavhulani S."/>
            <person name="Cowan D.A."/>
            <person name="Trindade M.I."/>
        </authorList>
    </citation>
    <scope>NUCLEOTIDE SEQUENCE [LARGE SCALE GENOMIC DNA]</scope>
</reference>
<organism evidence="2 3">
    <name type="scientific">Bacillus phage Mgbh1</name>
    <dbReference type="NCBI Taxonomy" id="1796993"/>
    <lineage>
        <taxon>Viruses</taxon>
        <taxon>Duplodnaviria</taxon>
        <taxon>Heunggongvirae</taxon>
        <taxon>Uroviricota</taxon>
        <taxon>Caudoviricetes</taxon>
        <taxon>Magadivirus</taxon>
        <taxon>Magadivirus Mgbh1</taxon>
    </lineage>
</organism>